<evidence type="ECO:0000256" key="7">
    <source>
        <dbReference type="ARBA" id="ARBA00029903"/>
    </source>
</evidence>
<dbReference type="GO" id="GO:0016042">
    <property type="term" value="P:lipid catabolic process"/>
    <property type="evidence" value="ECO:0007669"/>
    <property type="project" value="UniProtKB-KW"/>
</dbReference>
<dbReference type="PANTHER" id="PTHR12253">
    <property type="entry name" value="RH14732P"/>
    <property type="match status" value="1"/>
</dbReference>
<keyword evidence="5" id="KW-0442">Lipid degradation</keyword>
<evidence type="ECO:0000256" key="4">
    <source>
        <dbReference type="ARBA" id="ARBA00022525"/>
    </source>
</evidence>
<feature type="region of interest" description="Disordered" evidence="8">
    <location>
        <begin position="941"/>
        <end position="974"/>
    </location>
</feature>
<reference evidence="10" key="1">
    <citation type="journal article" date="2020" name="J Insects Food Feed">
        <title>The yellow mealworm (Tenebrio molitor) genome: a resource for the emerging insects as food and feed industry.</title>
        <authorList>
            <person name="Eriksson T."/>
            <person name="Andere A."/>
            <person name="Kelstrup H."/>
            <person name="Emery V."/>
            <person name="Picard C."/>
        </authorList>
    </citation>
    <scope>NUCLEOTIDE SEQUENCE</scope>
    <source>
        <strain evidence="10">Stoneville</strain>
        <tissue evidence="10">Whole head</tissue>
    </source>
</reference>
<dbReference type="Proteomes" id="UP000719412">
    <property type="component" value="Unassembled WGS sequence"/>
</dbReference>
<proteinExistence type="predicted"/>
<feature type="region of interest" description="Disordered" evidence="8">
    <location>
        <begin position="66"/>
        <end position="96"/>
    </location>
</feature>
<dbReference type="InterPro" id="IPR036444">
    <property type="entry name" value="PLipase_A2_dom_sf"/>
</dbReference>
<dbReference type="PROSITE" id="PS00118">
    <property type="entry name" value="PA2_HIS"/>
    <property type="match status" value="1"/>
</dbReference>
<protein>
    <recommendedName>
        <fullName evidence="3">phospholipase A2</fullName>
        <ecNumber evidence="3">3.1.1.4</ecNumber>
    </recommendedName>
    <alternativeName>
        <fullName evidence="7">Phosphatidylcholine 2-acylhydrolase</fullName>
    </alternativeName>
</protein>
<evidence type="ECO:0000256" key="8">
    <source>
        <dbReference type="SAM" id="MobiDB-lite"/>
    </source>
</evidence>
<feature type="domain" description="Phospholipase A2-like central" evidence="9">
    <location>
        <begin position="571"/>
        <end position="635"/>
    </location>
</feature>
<sequence>MWQHCAIASDELLTSNCKKLKVFEEMDLRKEQFWQMEELQNKHSEEECDHPHLRIMQLHLLIPVNSPQGQKIPSRSRALAKPEWRSSRRNPRKEQDSNLRSFFAGSITARSPRSRRSLSARAAKLIAATYKSGSSIVGKTGGGCVHLLLVAGLLALGRCDRNEQLVAVNELPDGEVETRVLFQGVSAKEVSVGRGSYSSCVLRAPCSLPEVNYYHYYHPATCRSGAAHADAIRFAFQEAGSINQSGPMIPIAPSDYFFANNSGIVVDYRMGYSCRVTFSVASPTDIKFRQLADRNHLIQLIYNDGEELKDCEIIHHRDQVRKFLHSFKSDLSNLIATSNVTIESLDNKQLPEDISTWFNTTKMRNACRKLHHQMKKQALENRQTDRSEDRRKRSILIVPGTLWCGNDHDANRYTQLGAMSNTDKCCRRHDHCKRNIPGFTTKFHYHNYSPFTLSHCYCDSREKNFYQNYDFSIGLRSGDQADKAYVSSGDQTRLSSLLRFYLWFWVGDLRQFVSDADHPSDCFSVSANRSFRVKKASRKPQPPPRTQCKRGAFSPRRAPRSKRDVSDLLRVPGTKWCGKGYSADKYTRLGGFSRTDKCCRRHDLSCRFWIGAFETKYGLFNWRINTIMHCSCDERSVIIIKYALGVERRLVQPANGTVGKRGSRRGAKRRKGAAKCEDTSQSDNTRTGHFFAASRLCVNAGREPPPGPHYVSFFSRHAPTICCFAAASDENSTERWSFNPAEWRKGDAGTPEIRSEGVRFWGPVFERMIIMSFYFGELAVEREVFIGGNGFARFLENGVVVVNKTGRAAVDRKKVARRNECGGVGAQKGRQKTRLAIFANFTPYRSSFGGRAGGVWKQKIHKSGDGRADGVASRKGRLVRVREESEGTRIGGDFNAGMGKGETGTNESLFTQKSTNQPSCVYLLLHHFNIASGTRQSKLTAREEDGPGIGTASGNRKFLKSGRRTKEKGEGRDEKRMSVEVERFSALEIFLRLLELASDPATSPAKPPSPPPRFPERAEIRDMVGTCRPNLDPQGLPPCPAISNNSALFKNRRVISGKLNKQTPPDPRDGTRAATIASRCAGRDVFMGVTYGAIVLTEHETFRACLKMVDTSDANLVGKLFFNVVQTKCFVIKPKKVCVRSSWWGQCQKYKHVKQAILRDNLPY</sequence>
<evidence type="ECO:0000313" key="11">
    <source>
        <dbReference type="Proteomes" id="UP000719412"/>
    </source>
</evidence>
<comment type="subcellular location">
    <subcellularLocation>
        <location evidence="2">Secreted</location>
    </subcellularLocation>
</comment>
<evidence type="ECO:0000256" key="1">
    <source>
        <dbReference type="ARBA" id="ARBA00001913"/>
    </source>
</evidence>
<reference evidence="10" key="2">
    <citation type="submission" date="2021-08" db="EMBL/GenBank/DDBJ databases">
        <authorList>
            <person name="Eriksson T."/>
        </authorList>
    </citation>
    <scope>NUCLEOTIDE SEQUENCE</scope>
    <source>
        <strain evidence="10">Stoneville</strain>
        <tissue evidence="10">Whole head</tissue>
    </source>
</reference>
<evidence type="ECO:0000313" key="10">
    <source>
        <dbReference type="EMBL" id="KAH0813986.1"/>
    </source>
</evidence>
<keyword evidence="11" id="KW-1185">Reference proteome</keyword>
<dbReference type="AlphaFoldDB" id="A0A8J6HH07"/>
<dbReference type="GO" id="GO:0004623">
    <property type="term" value="F:phospholipase A2 activity"/>
    <property type="evidence" value="ECO:0007669"/>
    <property type="project" value="UniProtKB-EC"/>
</dbReference>
<feature type="domain" description="Phospholipase A2-like central" evidence="9">
    <location>
        <begin position="1099"/>
        <end position="1131"/>
    </location>
</feature>
<feature type="compositionally biased region" description="Basic and acidic residues" evidence="8">
    <location>
        <begin position="80"/>
        <end position="96"/>
    </location>
</feature>
<keyword evidence="6" id="KW-0443">Lipid metabolism</keyword>
<organism evidence="10 11">
    <name type="scientific">Tenebrio molitor</name>
    <name type="common">Yellow mealworm beetle</name>
    <dbReference type="NCBI Taxonomy" id="7067"/>
    <lineage>
        <taxon>Eukaryota</taxon>
        <taxon>Metazoa</taxon>
        <taxon>Ecdysozoa</taxon>
        <taxon>Arthropoda</taxon>
        <taxon>Hexapoda</taxon>
        <taxon>Insecta</taxon>
        <taxon>Pterygota</taxon>
        <taxon>Neoptera</taxon>
        <taxon>Endopterygota</taxon>
        <taxon>Coleoptera</taxon>
        <taxon>Polyphaga</taxon>
        <taxon>Cucujiformia</taxon>
        <taxon>Tenebrionidae</taxon>
        <taxon>Tenebrio</taxon>
    </lineage>
</organism>
<keyword evidence="4" id="KW-0964">Secreted</keyword>
<dbReference type="EC" id="3.1.1.4" evidence="3"/>
<dbReference type="EMBL" id="JABDTM020024760">
    <property type="protein sequence ID" value="KAH0813986.1"/>
    <property type="molecule type" value="Genomic_DNA"/>
</dbReference>
<gene>
    <name evidence="10" type="ORF">GEV33_008807</name>
</gene>
<dbReference type="Gene3D" id="1.20.90.10">
    <property type="entry name" value="Phospholipase A2 domain"/>
    <property type="match status" value="3"/>
</dbReference>
<comment type="caution">
    <text evidence="10">The sequence shown here is derived from an EMBL/GenBank/DDBJ whole genome shotgun (WGS) entry which is preliminary data.</text>
</comment>
<feature type="region of interest" description="Disordered" evidence="8">
    <location>
        <begin position="656"/>
        <end position="684"/>
    </location>
</feature>
<accession>A0A8J6HH07</accession>
<comment type="cofactor">
    <cofactor evidence="1">
        <name>Ca(2+)</name>
        <dbReference type="ChEBI" id="CHEBI:29108"/>
    </cofactor>
</comment>
<feature type="region of interest" description="Disordered" evidence="8">
    <location>
        <begin position="880"/>
        <end position="900"/>
    </location>
</feature>
<dbReference type="InterPro" id="IPR016090">
    <property type="entry name" value="PLA2-like_dom"/>
</dbReference>
<dbReference type="InterPro" id="IPR033113">
    <property type="entry name" value="PLA2_histidine"/>
</dbReference>
<feature type="compositionally biased region" description="Basic residues" evidence="8">
    <location>
        <begin position="957"/>
        <end position="966"/>
    </location>
</feature>
<evidence type="ECO:0000256" key="2">
    <source>
        <dbReference type="ARBA" id="ARBA00004613"/>
    </source>
</evidence>
<evidence type="ECO:0000256" key="3">
    <source>
        <dbReference type="ARBA" id="ARBA00013278"/>
    </source>
</evidence>
<feature type="compositionally biased region" description="Basic residues" evidence="8">
    <location>
        <begin position="661"/>
        <end position="673"/>
    </location>
</feature>
<name>A0A8J6HH07_TENMO</name>
<dbReference type="GO" id="GO:0005576">
    <property type="term" value="C:extracellular region"/>
    <property type="evidence" value="ECO:0007669"/>
    <property type="project" value="UniProtKB-SubCell"/>
</dbReference>
<dbReference type="GO" id="GO:0006644">
    <property type="term" value="P:phospholipid metabolic process"/>
    <property type="evidence" value="ECO:0007669"/>
    <property type="project" value="InterPro"/>
</dbReference>
<feature type="region of interest" description="Disordered" evidence="8">
    <location>
        <begin position="533"/>
        <end position="564"/>
    </location>
</feature>
<evidence type="ECO:0000256" key="6">
    <source>
        <dbReference type="ARBA" id="ARBA00023098"/>
    </source>
</evidence>
<dbReference type="Pfam" id="PF05826">
    <property type="entry name" value="Phospholip_A2_2"/>
    <property type="match status" value="3"/>
</dbReference>
<feature type="domain" description="Phospholipase A2-like central" evidence="9">
    <location>
        <begin position="397"/>
        <end position="464"/>
    </location>
</feature>
<evidence type="ECO:0000256" key="5">
    <source>
        <dbReference type="ARBA" id="ARBA00022963"/>
    </source>
</evidence>
<dbReference type="GO" id="GO:0050482">
    <property type="term" value="P:arachidonate secretion"/>
    <property type="evidence" value="ECO:0007669"/>
    <property type="project" value="InterPro"/>
</dbReference>
<evidence type="ECO:0000259" key="9">
    <source>
        <dbReference type="Pfam" id="PF05826"/>
    </source>
</evidence>
<dbReference type="SUPFAM" id="SSF48619">
    <property type="entry name" value="Phospholipase A2, PLA2"/>
    <property type="match status" value="3"/>
</dbReference>